<evidence type="ECO:0000313" key="14">
    <source>
        <dbReference type="RefSeq" id="XP_056682721.1"/>
    </source>
</evidence>
<evidence type="ECO:0000256" key="5">
    <source>
        <dbReference type="ARBA" id="ARBA00022777"/>
    </source>
</evidence>
<dbReference type="InterPro" id="IPR036426">
    <property type="entry name" value="Bulb-type_lectin_dom_sf"/>
</dbReference>
<dbReference type="InterPro" id="IPR011009">
    <property type="entry name" value="Kinase-like_dom_sf"/>
</dbReference>
<dbReference type="InterPro" id="IPR008271">
    <property type="entry name" value="Ser/Thr_kinase_AS"/>
</dbReference>
<feature type="binding site" evidence="8">
    <location>
        <position position="556"/>
    </location>
    <ligand>
        <name>ATP</name>
        <dbReference type="ChEBI" id="CHEBI:30616"/>
    </ligand>
</feature>
<name>A0ABM3QH86_SPIOL</name>
<accession>A0ABM3QH86</accession>
<feature type="chain" id="PRO_5046726044" evidence="9">
    <location>
        <begin position="25"/>
        <end position="1575"/>
    </location>
</feature>
<feature type="domain" description="Bulb-type lectin" evidence="11">
    <location>
        <begin position="844"/>
        <end position="966"/>
    </location>
</feature>
<keyword evidence="1" id="KW-0245">EGF-like domain</keyword>
<dbReference type="PROSITE" id="PS50927">
    <property type="entry name" value="BULB_LECTIN"/>
    <property type="match status" value="2"/>
</dbReference>
<keyword evidence="6 8" id="KW-0067">ATP-binding</keyword>
<proteinExistence type="predicted"/>
<gene>
    <name evidence="14" type="primary">LOC110802188</name>
</gene>
<feature type="domain" description="Protein kinase" evidence="10">
    <location>
        <begin position="525"/>
        <end position="799"/>
    </location>
</feature>
<keyword evidence="5" id="KW-0418">Kinase</keyword>
<dbReference type="InterPro" id="IPR000719">
    <property type="entry name" value="Prot_kinase_dom"/>
</dbReference>
<dbReference type="PROSITE" id="PS00107">
    <property type="entry name" value="PROTEIN_KINASE_ATP"/>
    <property type="match status" value="2"/>
</dbReference>
<evidence type="ECO:0000256" key="2">
    <source>
        <dbReference type="ARBA" id="ARBA00022679"/>
    </source>
</evidence>
<dbReference type="SMART" id="SM00108">
    <property type="entry name" value="B_lectin"/>
    <property type="match status" value="2"/>
</dbReference>
<dbReference type="PROSITE" id="PS50011">
    <property type="entry name" value="PROTEIN_KINASE_DOM"/>
    <property type="match status" value="2"/>
</dbReference>
<feature type="domain" description="Bulb-type lectin" evidence="11">
    <location>
        <begin position="21"/>
        <end position="153"/>
    </location>
</feature>
<sequence length="1575" mass="175770">MAWFLSYTLFFLTQTILLLSPTAAQNTGNIPVGRSLVAATNGSSWLSPSGDFAFGFHQLPNTRNLFLLSIWYAKIPDTVVWSANDGNPVPQGSSVQITANEGLVLSDPQGNNLWNTSNELSGVGGRMSYGFINDTGNFALKRSSNDSPVWQSFDHRTDTLLPGMSLGSNEAISSRLSETNFTTGRFQYRLTSGGSMALNARDPSGYAYDAFFYSDAANPGLTQRYVYNESGYMYILRKDGSRYSMLPDNYTPSQDYYQRLILNFDGILIWYSAPKASVSDGWSVFQVVPEDICSYSIMRNLGSGVCGDNSICILGDNSRPTCSCPRGYSHLDPNDQYGSCKPDFKLESCEGHAENAKGGEYTLVRLPNTDFRYNDYERLDSNNEEDCKNSCLKDCYCAVASFKSLGDDSGCWKKKAPLSNGREDISLTPGCWIKVGNVNISNDPLNPSLTFPPVTAKNKTETLNKVLFGGSVSVNILLLTAIGLGIFFIYHKQQLKVFDEVQQKTLREYSKVHYFSYQELNEATNGFEEELGRGSFGIVYKGIIGRGPRICVAVKKLDRMSGSDTDMEFKTEVDVIGRTHHKNLVQLVGFCKEEDQRLLVYEYMSNGSLADYLFRDSKPSWIERVIIAQGTARGLLYLHEECSTQIIHCDIKPQNILLDEYQNARISDFGLAKLLILNQTQTNTAVRGTKGYVAPEWFRNKPVTVKVDVYSFGVLLLEIICCRKSVCMDLFEGEGAILTDWAFDCYQSNRLDSLVNDDMEAITDMIRLKKFVMVALWCIQEDPSVRPTMRTVTQMLEGLAEVPNNLPCPTSFSVTMASPPSCILFSFFTLFLLQSIAAQNGGQITVGQSLTAIGNGSLLLSPSGDFAFGFHQLPNKNNLFLLAIWYAKIPDTIIWHANDGNPVPQGSSLKITANEGLVLDDPQGNNLWNTSDELSGYGGVSRCFMNDTGNFILKRSSNDNPVWQSFDHPTDTLLPAQFMEINGEVNSQLSRNNFTKGRFLLRLIPDGNLVLNTRDLTTSFIYGAYYTSNTNNQANPDNSDNYQRATLTSDGVLTWYFVPKTSISDGWLVSYALPENICMTDQNPRPELGSGICGFNSICSLGDASDDRRPTCTCPQGYSFRDPNDKYSSCKPDFLDGCEGYAERSLKGEYNLKLVPTTDWPFNDYERLDPYNEEDCKTSCLKECFCAAVIFKEPNTKDHGCWKKRAPLSNGRKDTTVLGTTWIKVGNVNISNDPLNPFVSDPPSKAKNKRKMKVFDKGQRKTVTEYKNIDCFSYQELIEATNGFKEELGRGAFGVVYKGMINGGGLSTSVAVKKLDRISGDTDKEFKTEVNVIGQTHHKNLVQLVGFCKEDDQRLLVYEYMSNGSLAAYLFDGLRPSWKDRVKVTQGTARGLLYLHEECSTQILHCDINPQNILLDEHQNPRISDFGLAKILVLNQTHTNTGIRGTKGYVAPEWFRNKPVTAKVDVYSFGVLLLEIICCRESVCMELIAEEGAILTDWAFDCYQSNRLDSLVNDGMERHTDITQLKRFVMVALWCIQEDPSLRPTMRTVTQMLEGLAEVPNNPPCPGSFSVTIQS</sequence>
<dbReference type="Gene3D" id="1.10.510.10">
    <property type="entry name" value="Transferase(Phosphotransferase) domain 1"/>
    <property type="match status" value="2"/>
</dbReference>
<evidence type="ECO:0000259" key="10">
    <source>
        <dbReference type="PROSITE" id="PS50011"/>
    </source>
</evidence>
<evidence type="ECO:0000313" key="13">
    <source>
        <dbReference type="Proteomes" id="UP000813463"/>
    </source>
</evidence>
<dbReference type="Gene3D" id="2.90.10.10">
    <property type="entry name" value="Bulb-type lectin domain"/>
    <property type="match status" value="3"/>
</dbReference>
<evidence type="ECO:0000256" key="1">
    <source>
        <dbReference type="ARBA" id="ARBA00022536"/>
    </source>
</evidence>
<feature type="domain" description="Protein kinase" evidence="10">
    <location>
        <begin position="1282"/>
        <end position="1556"/>
    </location>
</feature>
<keyword evidence="13" id="KW-1185">Reference proteome</keyword>
<keyword evidence="3 9" id="KW-0732">Signal</keyword>
<dbReference type="InterPro" id="IPR051343">
    <property type="entry name" value="G-type_lectin_kinases/EP1-like"/>
</dbReference>
<feature type="signal peptide" evidence="9">
    <location>
        <begin position="1"/>
        <end position="24"/>
    </location>
</feature>
<dbReference type="PROSITE" id="PS00108">
    <property type="entry name" value="PROTEIN_KINASE_ST"/>
    <property type="match status" value="1"/>
</dbReference>
<dbReference type="CDD" id="cd00028">
    <property type="entry name" value="B_lectin"/>
    <property type="match status" value="2"/>
</dbReference>
<reference evidence="14" key="2">
    <citation type="submission" date="2025-08" db="UniProtKB">
        <authorList>
            <consortium name="RefSeq"/>
        </authorList>
    </citation>
    <scope>IDENTIFICATION</scope>
    <source>
        <tissue evidence="14">Leaf</tissue>
    </source>
</reference>
<dbReference type="InterPro" id="IPR003609">
    <property type="entry name" value="Pan_app"/>
</dbReference>
<evidence type="ECO:0000256" key="9">
    <source>
        <dbReference type="SAM" id="SignalP"/>
    </source>
</evidence>
<evidence type="ECO:0000256" key="7">
    <source>
        <dbReference type="ARBA" id="ARBA00023180"/>
    </source>
</evidence>
<evidence type="ECO:0000259" key="12">
    <source>
        <dbReference type="PROSITE" id="PS50948"/>
    </source>
</evidence>
<dbReference type="Pfam" id="PF01453">
    <property type="entry name" value="B_lectin"/>
    <property type="match status" value="2"/>
</dbReference>
<protein>
    <submittedName>
        <fullName evidence="14">G-type lectin S-receptor-like serine/threonine-protein kinase RLK1</fullName>
    </submittedName>
</protein>
<dbReference type="PANTHER" id="PTHR47976">
    <property type="entry name" value="G-TYPE LECTIN S-RECEPTOR-LIKE SERINE/THREONINE-PROTEIN KINASE SD2-5"/>
    <property type="match status" value="1"/>
</dbReference>
<dbReference type="GeneID" id="110802188"/>
<organism evidence="13 14">
    <name type="scientific">Spinacia oleracea</name>
    <name type="common">Spinach</name>
    <dbReference type="NCBI Taxonomy" id="3562"/>
    <lineage>
        <taxon>Eukaryota</taxon>
        <taxon>Viridiplantae</taxon>
        <taxon>Streptophyta</taxon>
        <taxon>Embryophyta</taxon>
        <taxon>Tracheophyta</taxon>
        <taxon>Spermatophyta</taxon>
        <taxon>Magnoliopsida</taxon>
        <taxon>eudicotyledons</taxon>
        <taxon>Gunneridae</taxon>
        <taxon>Pentapetalae</taxon>
        <taxon>Caryophyllales</taxon>
        <taxon>Chenopodiaceae</taxon>
        <taxon>Chenopodioideae</taxon>
        <taxon>Anserineae</taxon>
        <taxon>Spinacia</taxon>
    </lineage>
</organism>
<dbReference type="InterPro" id="IPR000742">
    <property type="entry name" value="EGF"/>
</dbReference>
<feature type="domain" description="Apple" evidence="12">
    <location>
        <begin position="349"/>
        <end position="431"/>
    </location>
</feature>
<dbReference type="SUPFAM" id="SSF56112">
    <property type="entry name" value="Protein kinase-like (PK-like)"/>
    <property type="match status" value="2"/>
</dbReference>
<dbReference type="PANTHER" id="PTHR47976:SF15">
    <property type="entry name" value="G-TYPE LECTIN S-RECEPTOR-LIKE SERINE_THREONINE-PROTEIN KINASE RLK1"/>
    <property type="match status" value="1"/>
</dbReference>
<feature type="binding site" evidence="8">
    <location>
        <position position="1314"/>
    </location>
    <ligand>
        <name>ATP</name>
        <dbReference type="ChEBI" id="CHEBI:30616"/>
    </ligand>
</feature>
<dbReference type="CDD" id="cd01098">
    <property type="entry name" value="PAN_AP_plant"/>
    <property type="match status" value="1"/>
</dbReference>
<evidence type="ECO:0000256" key="3">
    <source>
        <dbReference type="ARBA" id="ARBA00022729"/>
    </source>
</evidence>
<evidence type="ECO:0000256" key="6">
    <source>
        <dbReference type="ARBA" id="ARBA00022840"/>
    </source>
</evidence>
<dbReference type="PROSITE" id="PS50948">
    <property type="entry name" value="PAN"/>
    <property type="match status" value="1"/>
</dbReference>
<evidence type="ECO:0000256" key="4">
    <source>
        <dbReference type="ARBA" id="ARBA00022741"/>
    </source>
</evidence>
<dbReference type="CDD" id="cd14066">
    <property type="entry name" value="STKc_IRAK"/>
    <property type="match status" value="2"/>
</dbReference>
<dbReference type="InterPro" id="IPR001480">
    <property type="entry name" value="Bulb-type_lectin_dom"/>
</dbReference>
<keyword evidence="4 8" id="KW-0547">Nucleotide-binding</keyword>
<dbReference type="SMART" id="SM00220">
    <property type="entry name" value="S_TKc"/>
    <property type="match status" value="2"/>
</dbReference>
<evidence type="ECO:0000259" key="11">
    <source>
        <dbReference type="PROSITE" id="PS50927"/>
    </source>
</evidence>
<dbReference type="Pfam" id="PF00069">
    <property type="entry name" value="Pkinase"/>
    <property type="match status" value="2"/>
</dbReference>
<dbReference type="RefSeq" id="XP_056682721.1">
    <property type="nucleotide sequence ID" value="XM_056826743.1"/>
</dbReference>
<keyword evidence="2" id="KW-0808">Transferase</keyword>
<dbReference type="InterPro" id="IPR017441">
    <property type="entry name" value="Protein_kinase_ATP_BS"/>
</dbReference>
<evidence type="ECO:0000256" key="8">
    <source>
        <dbReference type="PROSITE-ProRule" id="PRU10141"/>
    </source>
</evidence>
<dbReference type="SUPFAM" id="SSF51110">
    <property type="entry name" value="alpha-D-mannose-specific plant lectins"/>
    <property type="match status" value="2"/>
</dbReference>
<dbReference type="Proteomes" id="UP000813463">
    <property type="component" value="Chromosome 4"/>
</dbReference>
<reference evidence="13" key="1">
    <citation type="journal article" date="2021" name="Nat. Commun.">
        <title>Genomic analyses provide insights into spinach domestication and the genetic basis of agronomic traits.</title>
        <authorList>
            <person name="Cai X."/>
            <person name="Sun X."/>
            <person name="Xu C."/>
            <person name="Sun H."/>
            <person name="Wang X."/>
            <person name="Ge C."/>
            <person name="Zhang Z."/>
            <person name="Wang Q."/>
            <person name="Fei Z."/>
            <person name="Jiao C."/>
            <person name="Wang Q."/>
        </authorList>
    </citation>
    <scope>NUCLEOTIDE SEQUENCE [LARGE SCALE GENOMIC DNA]</scope>
    <source>
        <strain evidence="13">cv. Varoflay</strain>
    </source>
</reference>
<dbReference type="SMART" id="SM00181">
    <property type="entry name" value="EGF"/>
    <property type="match status" value="2"/>
</dbReference>
<keyword evidence="7" id="KW-0325">Glycoprotein</keyword>
<dbReference type="Gene3D" id="3.30.200.20">
    <property type="entry name" value="Phosphorylase Kinase, domain 1"/>
    <property type="match status" value="2"/>
</dbReference>